<keyword evidence="3" id="KW-1185">Reference proteome</keyword>
<keyword evidence="1" id="KW-0732">Signal</keyword>
<protein>
    <submittedName>
        <fullName evidence="2">Uncharacterized protein</fullName>
    </submittedName>
</protein>
<accession>A0ABP4TH08</accession>
<dbReference type="EMBL" id="BAAANF010000012">
    <property type="protein sequence ID" value="GAA1687863.1"/>
    <property type="molecule type" value="Genomic_DNA"/>
</dbReference>
<dbReference type="RefSeq" id="WP_344152682.1">
    <property type="nucleotide sequence ID" value="NZ_BAAANF010000012.1"/>
</dbReference>
<evidence type="ECO:0000313" key="3">
    <source>
        <dbReference type="Proteomes" id="UP001500280"/>
    </source>
</evidence>
<evidence type="ECO:0000313" key="2">
    <source>
        <dbReference type="EMBL" id="GAA1687863.1"/>
    </source>
</evidence>
<feature type="signal peptide" evidence="1">
    <location>
        <begin position="1"/>
        <end position="31"/>
    </location>
</feature>
<evidence type="ECO:0000256" key="1">
    <source>
        <dbReference type="SAM" id="SignalP"/>
    </source>
</evidence>
<organism evidence="2 3">
    <name type="scientific">Kribbella yunnanensis</name>
    <dbReference type="NCBI Taxonomy" id="190194"/>
    <lineage>
        <taxon>Bacteria</taxon>
        <taxon>Bacillati</taxon>
        <taxon>Actinomycetota</taxon>
        <taxon>Actinomycetes</taxon>
        <taxon>Propionibacteriales</taxon>
        <taxon>Kribbellaceae</taxon>
        <taxon>Kribbella</taxon>
    </lineage>
</organism>
<sequence length="205" mass="22106">MQKKRSVVLAGVGATLGAAGLVLATMLPSSADTTGQQVTTKAEATSAVSYTWRYFECWKPKECHASAVLPKTWKHVDQGDSKTAFLDPTANRMIRFNIWLGDKPPTTVVAGQRKVAALKGTPGLKIQNVYTTTMQSTNSQGKLTLTTVVYTYKSGKTTRWVATRYFGQHGSKQAEREITVGGAPTDYKLLGTALLKATQSFALAG</sequence>
<gene>
    <name evidence="2" type="ORF">GCM10009745_35880</name>
</gene>
<proteinExistence type="predicted"/>
<dbReference type="Proteomes" id="UP001500280">
    <property type="component" value="Unassembled WGS sequence"/>
</dbReference>
<reference evidence="3" key="1">
    <citation type="journal article" date="2019" name="Int. J. Syst. Evol. Microbiol.">
        <title>The Global Catalogue of Microorganisms (GCM) 10K type strain sequencing project: providing services to taxonomists for standard genome sequencing and annotation.</title>
        <authorList>
            <consortium name="The Broad Institute Genomics Platform"/>
            <consortium name="The Broad Institute Genome Sequencing Center for Infectious Disease"/>
            <person name="Wu L."/>
            <person name="Ma J."/>
        </authorList>
    </citation>
    <scope>NUCLEOTIDE SEQUENCE [LARGE SCALE GENOMIC DNA]</scope>
    <source>
        <strain evidence="3">JCM 14307</strain>
    </source>
</reference>
<comment type="caution">
    <text evidence="2">The sequence shown here is derived from an EMBL/GenBank/DDBJ whole genome shotgun (WGS) entry which is preliminary data.</text>
</comment>
<name>A0ABP4TH08_9ACTN</name>
<feature type="chain" id="PRO_5046688994" evidence="1">
    <location>
        <begin position="32"/>
        <end position="205"/>
    </location>
</feature>